<dbReference type="InterPro" id="IPR021517">
    <property type="entry name" value="DUF3180"/>
</dbReference>
<reference evidence="4" key="1">
    <citation type="journal article" date="2019" name="Int. J. Syst. Evol. Microbiol.">
        <title>The Global Catalogue of Microorganisms (GCM) 10K type strain sequencing project: providing services to taxonomists for standard genome sequencing and annotation.</title>
        <authorList>
            <consortium name="The Broad Institute Genomics Platform"/>
            <consortium name="The Broad Institute Genome Sequencing Center for Infectious Disease"/>
            <person name="Wu L."/>
            <person name="Ma J."/>
        </authorList>
    </citation>
    <scope>NUCLEOTIDE SEQUENCE [LARGE SCALE GENOMIC DNA]</scope>
    <source>
        <strain evidence="4">CGMCC 4.7289</strain>
    </source>
</reference>
<feature type="transmembrane region" description="Helical" evidence="2">
    <location>
        <begin position="12"/>
        <end position="35"/>
    </location>
</feature>
<feature type="transmembrane region" description="Helical" evidence="2">
    <location>
        <begin position="41"/>
        <end position="60"/>
    </location>
</feature>
<evidence type="ECO:0000256" key="1">
    <source>
        <dbReference type="SAM" id="MobiDB-lite"/>
    </source>
</evidence>
<accession>A0ABV8LF63</accession>
<name>A0ABV8LF63_9ACTN</name>
<keyword evidence="2" id="KW-0472">Membrane</keyword>
<evidence type="ECO:0000256" key="2">
    <source>
        <dbReference type="SAM" id="Phobius"/>
    </source>
</evidence>
<comment type="caution">
    <text evidence="3">The sequence shown here is derived from an EMBL/GenBank/DDBJ whole genome shotgun (WGS) entry which is preliminary data.</text>
</comment>
<proteinExistence type="predicted"/>
<keyword evidence="2" id="KW-0812">Transmembrane</keyword>
<dbReference type="EMBL" id="JBHSAY010000003">
    <property type="protein sequence ID" value="MFC4129540.1"/>
    <property type="molecule type" value="Genomic_DNA"/>
</dbReference>
<organism evidence="3 4">
    <name type="scientific">Hamadaea flava</name>
    <dbReference type="NCBI Taxonomy" id="1742688"/>
    <lineage>
        <taxon>Bacteria</taxon>
        <taxon>Bacillati</taxon>
        <taxon>Actinomycetota</taxon>
        <taxon>Actinomycetes</taxon>
        <taxon>Micromonosporales</taxon>
        <taxon>Micromonosporaceae</taxon>
        <taxon>Hamadaea</taxon>
    </lineage>
</organism>
<evidence type="ECO:0000313" key="4">
    <source>
        <dbReference type="Proteomes" id="UP001595816"/>
    </source>
</evidence>
<sequence>MTEPKPSLRPTNPATLIVAGLLSAATAWFVISTWYGEMPALPWIPAVTLALLALFEAVLANNTRARIARKPGRPPVEPLLVARYVVLAKASSLAGSIFAGFTGGLLIWLLMERGRLAAAQHDLPPAIGAFVASLMLIAAALWLEHSCRVPKQPDDKDEHNGENGRNGETGRRTPA</sequence>
<keyword evidence="2" id="KW-1133">Transmembrane helix</keyword>
<feature type="compositionally biased region" description="Basic and acidic residues" evidence="1">
    <location>
        <begin position="150"/>
        <end position="162"/>
    </location>
</feature>
<dbReference type="Proteomes" id="UP001595816">
    <property type="component" value="Unassembled WGS sequence"/>
</dbReference>
<dbReference type="RefSeq" id="WP_253759576.1">
    <property type="nucleotide sequence ID" value="NZ_JAMZDZ010000001.1"/>
</dbReference>
<feature type="region of interest" description="Disordered" evidence="1">
    <location>
        <begin position="150"/>
        <end position="175"/>
    </location>
</feature>
<dbReference type="Pfam" id="PF11377">
    <property type="entry name" value="DUF3180"/>
    <property type="match status" value="1"/>
</dbReference>
<evidence type="ECO:0000313" key="3">
    <source>
        <dbReference type="EMBL" id="MFC4129540.1"/>
    </source>
</evidence>
<protein>
    <submittedName>
        <fullName evidence="3">DUF3180 domain-containing protein</fullName>
    </submittedName>
</protein>
<gene>
    <name evidence="3" type="ORF">ACFOZ4_02860</name>
</gene>
<keyword evidence="4" id="KW-1185">Reference proteome</keyword>
<feature type="transmembrane region" description="Helical" evidence="2">
    <location>
        <begin position="81"/>
        <end position="111"/>
    </location>
</feature>
<feature type="transmembrane region" description="Helical" evidence="2">
    <location>
        <begin position="123"/>
        <end position="143"/>
    </location>
</feature>